<keyword evidence="2" id="KW-1185">Reference proteome</keyword>
<comment type="caution">
    <text evidence="1">The sequence shown here is derived from an EMBL/GenBank/DDBJ whole genome shotgun (WGS) entry which is preliminary data.</text>
</comment>
<name>A0ACC2TG09_9FUNG</name>
<evidence type="ECO:0000313" key="2">
    <source>
        <dbReference type="Proteomes" id="UP001165960"/>
    </source>
</evidence>
<dbReference type="Proteomes" id="UP001165960">
    <property type="component" value="Unassembled WGS sequence"/>
</dbReference>
<organism evidence="1 2">
    <name type="scientific">Entomophthora muscae</name>
    <dbReference type="NCBI Taxonomy" id="34485"/>
    <lineage>
        <taxon>Eukaryota</taxon>
        <taxon>Fungi</taxon>
        <taxon>Fungi incertae sedis</taxon>
        <taxon>Zoopagomycota</taxon>
        <taxon>Entomophthoromycotina</taxon>
        <taxon>Entomophthoromycetes</taxon>
        <taxon>Entomophthorales</taxon>
        <taxon>Entomophthoraceae</taxon>
        <taxon>Entomophthora</taxon>
    </lineage>
</organism>
<evidence type="ECO:0000313" key="1">
    <source>
        <dbReference type="EMBL" id="KAJ9073558.1"/>
    </source>
</evidence>
<gene>
    <name evidence="1" type="ORF">DSO57_1014948</name>
</gene>
<proteinExistence type="predicted"/>
<sequence length="581" mass="64496">MYTLMISLSLLLVLAPLAAADFDYVVVGSGPGGGTLATELAMKGFKTLLIEAGPEYFQANQSTPVFHSKSAEDPATTFDFDVKHYDNSKTYFYPRAGVLGGCAVHHAMISVYPNSRDFKLMQSITGDDKWSEENMRSYFQKMEGNQYLNKSRNPDHGFDGWLKTSFLNSISRPILDQNLGNYLQAVVGNPRIDLNSRDSDGLMTDREAKAFIPLAVDKTTATRVNFPAYIRSVAKNHPLTIWTDTFVTKVLFNGTTAVGVEYKKGTYLYKASPLSTDANRSGATLGSVMANKEIIISGGTFNTPQILMLSGIGDKEHLEEFNISVVSHVPGVGRNMMDRYEVPMVLQYGQKFKHLTECKFTPTADDPCYQAYLKERKNSYTANGMISGHSRKSNPSLGEPDLFTLSSLTDFHGYFRGYSNLVAEHTDHSTRIILKAHTSNTNGHIKLLSSNPFDVPDIHFHSFSDGDSDLDILVDAVKADREFLKKTILVPHKEVHPGSNVQTDEQIRDYIKETAWGHHACCTAKMGTSDDANAVVDAKFRVRGVKNLRVVDMSIFPKIPGYFPSVYIHMMAMKAADDMTS</sequence>
<reference evidence="1" key="1">
    <citation type="submission" date="2022-04" db="EMBL/GenBank/DDBJ databases">
        <title>Genome of the entomopathogenic fungus Entomophthora muscae.</title>
        <authorList>
            <person name="Elya C."/>
            <person name="Lovett B.R."/>
            <person name="Lee E."/>
            <person name="Macias A.M."/>
            <person name="Hajek A.E."/>
            <person name="De Bivort B.L."/>
            <person name="Kasson M.T."/>
            <person name="De Fine Licht H.H."/>
            <person name="Stajich J.E."/>
        </authorList>
    </citation>
    <scope>NUCLEOTIDE SEQUENCE</scope>
    <source>
        <strain evidence="1">Berkeley</strain>
    </source>
</reference>
<protein>
    <submittedName>
        <fullName evidence="1">Uncharacterized protein</fullName>
    </submittedName>
</protein>
<accession>A0ACC2TG09</accession>
<dbReference type="EMBL" id="QTSX02002898">
    <property type="protein sequence ID" value="KAJ9073558.1"/>
    <property type="molecule type" value="Genomic_DNA"/>
</dbReference>